<protein>
    <recommendedName>
        <fullName evidence="1">Transposase DDE domain-containing protein</fullName>
    </recommendedName>
</protein>
<keyword evidence="5" id="KW-1185">Reference proteome</keyword>
<organism evidence="3 4">
    <name type="scientific">Haematobacter missouriensis</name>
    <dbReference type="NCBI Taxonomy" id="366616"/>
    <lineage>
        <taxon>Bacteria</taxon>
        <taxon>Pseudomonadati</taxon>
        <taxon>Pseudomonadota</taxon>
        <taxon>Alphaproteobacteria</taxon>
        <taxon>Rhodobacterales</taxon>
        <taxon>Paracoccaceae</taxon>
        <taxon>Haematobacter</taxon>
    </lineage>
</organism>
<gene>
    <name evidence="3" type="ORF">CDV52_20280</name>
    <name evidence="2" type="ORF">CDV53_08350</name>
</gene>
<evidence type="ECO:0000259" key="1">
    <source>
        <dbReference type="Pfam" id="PF13737"/>
    </source>
</evidence>
<dbReference type="EMBL" id="NIPX01000055">
    <property type="protein sequence ID" value="OWJ80966.1"/>
    <property type="molecule type" value="Genomic_DNA"/>
</dbReference>
<name>A0A225CVF6_9RHOB</name>
<reference evidence="4 5" key="1">
    <citation type="submission" date="2016-11" db="EMBL/GenBank/DDBJ databases">
        <title>Comparison of Traditional DNA-DNA Hybridization with In Silico Genomic Analysis.</title>
        <authorList>
            <person name="Nicholson A.C."/>
            <person name="Sammons S."/>
            <person name="Humrighouse B.W."/>
            <person name="Graziano J."/>
            <person name="Lasker B."/>
            <person name="Whitney A.M."/>
            <person name="Mcquiston J.R."/>
        </authorList>
    </citation>
    <scope>NUCLEOTIDE SEQUENCE [LARGE SCALE GENOMIC DNA]</scope>
    <source>
        <strain evidence="2 5">H1892</strain>
        <strain evidence="3 4">H2381</strain>
    </source>
</reference>
<evidence type="ECO:0000313" key="2">
    <source>
        <dbReference type="EMBL" id="OWJ76521.1"/>
    </source>
</evidence>
<proteinExistence type="predicted"/>
<evidence type="ECO:0000313" key="4">
    <source>
        <dbReference type="Proteomes" id="UP000196640"/>
    </source>
</evidence>
<dbReference type="Proteomes" id="UP000196640">
    <property type="component" value="Unassembled WGS sequence"/>
</dbReference>
<dbReference type="InterPro" id="IPR025668">
    <property type="entry name" value="Tnp_DDE_dom"/>
</dbReference>
<feature type="domain" description="Transposase DDE" evidence="1">
    <location>
        <begin position="9"/>
        <end position="66"/>
    </location>
</feature>
<evidence type="ECO:0000313" key="3">
    <source>
        <dbReference type="EMBL" id="OWJ80966.1"/>
    </source>
</evidence>
<dbReference type="AlphaFoldDB" id="A0A225CVF6"/>
<comment type="caution">
    <text evidence="3">The sequence shown here is derived from an EMBL/GenBank/DDBJ whole genome shotgun (WGS) entry which is preliminary data.</text>
</comment>
<dbReference type="Pfam" id="PF13737">
    <property type="entry name" value="DDE_Tnp_1_5"/>
    <property type="match status" value="1"/>
</dbReference>
<accession>A0A225CVF6</accession>
<dbReference type="EMBL" id="NIPV01000026">
    <property type="protein sequence ID" value="OWJ76521.1"/>
    <property type="molecule type" value="Genomic_DNA"/>
</dbReference>
<dbReference type="Proteomes" id="UP000214673">
    <property type="component" value="Unassembled WGS sequence"/>
</dbReference>
<dbReference type="OrthoDB" id="8451553at2"/>
<evidence type="ECO:0000313" key="5">
    <source>
        <dbReference type="Proteomes" id="UP000214673"/>
    </source>
</evidence>
<sequence>MFRSGSSWQTTGMVASILSMAGIDRPAPSFSSLSRRHRLIKVNVFDASDAKPLNLTMDGIGTNFLGDGE</sequence>